<evidence type="ECO:0000313" key="2">
    <source>
        <dbReference type="Proteomes" id="UP000004986"/>
    </source>
</evidence>
<comment type="caution">
    <text evidence="1">The sequence shown here is derived from an EMBL/GenBank/DDBJ whole genome shotgun (WGS) entry which is preliminary data.</text>
</comment>
<dbReference type="AlphaFoldDB" id="F3GS34"/>
<dbReference type="Proteomes" id="UP000004986">
    <property type="component" value="Unassembled WGS sequence"/>
</dbReference>
<feature type="non-terminal residue" evidence="1">
    <location>
        <position position="35"/>
    </location>
</feature>
<evidence type="ECO:0000313" key="1">
    <source>
        <dbReference type="EMBL" id="EGH49887.1"/>
    </source>
</evidence>
<sequence>EEQVLALADAVLAQPALALTGIEGYEGVIHGDHAI</sequence>
<reference evidence="1 2" key="1">
    <citation type="journal article" date="2011" name="PLoS Pathog.">
        <title>Dynamic evolution of pathogenicity revealed by sequencing and comparative genomics of 19 Pseudomonas syringae isolates.</title>
        <authorList>
            <person name="Baltrus D.A."/>
            <person name="Nishimura M.T."/>
            <person name="Romanchuk A."/>
            <person name="Chang J.H."/>
            <person name="Mukhtar M.S."/>
            <person name="Cherkis K."/>
            <person name="Roach J."/>
            <person name="Grant S.R."/>
            <person name="Jones C.D."/>
            <person name="Dangl J.L."/>
        </authorList>
    </citation>
    <scope>NUCLEOTIDE SEQUENCE [LARGE SCALE GENOMIC DNA]</scope>
    <source>
        <strain evidence="1 2">1704B</strain>
    </source>
</reference>
<proteinExistence type="predicted"/>
<gene>
    <name evidence="1" type="ORF">PSYPI_48777</name>
</gene>
<dbReference type="HOGENOM" id="CLU_3370386_0_0_6"/>
<protein>
    <submittedName>
        <fullName evidence="1">Uncharacterized protein</fullName>
    </submittedName>
</protein>
<dbReference type="EMBL" id="AEAI01004858">
    <property type="protein sequence ID" value="EGH49887.1"/>
    <property type="molecule type" value="Genomic_DNA"/>
</dbReference>
<name>F3GS34_PSESJ</name>
<accession>F3GS34</accession>
<feature type="non-terminal residue" evidence="1">
    <location>
        <position position="1"/>
    </location>
</feature>
<keyword evidence="2" id="KW-1185">Reference proteome</keyword>
<organism evidence="1 2">
    <name type="scientific">Pseudomonas syringae pv. pisi str. 1704B</name>
    <dbReference type="NCBI Taxonomy" id="629263"/>
    <lineage>
        <taxon>Bacteria</taxon>
        <taxon>Pseudomonadati</taxon>
        <taxon>Pseudomonadota</taxon>
        <taxon>Gammaproteobacteria</taxon>
        <taxon>Pseudomonadales</taxon>
        <taxon>Pseudomonadaceae</taxon>
        <taxon>Pseudomonas</taxon>
        <taxon>Pseudomonas syringae</taxon>
    </lineage>
</organism>